<evidence type="ECO:0000313" key="2">
    <source>
        <dbReference type="EMBL" id="KAK3247005.1"/>
    </source>
</evidence>
<dbReference type="EMBL" id="LGRX02029306">
    <property type="protein sequence ID" value="KAK3247005.1"/>
    <property type="molecule type" value="Genomic_DNA"/>
</dbReference>
<keyword evidence="3" id="KW-1185">Reference proteome</keyword>
<accession>A0AAE0C3Z9</accession>
<comment type="caution">
    <text evidence="2">The sequence shown here is derived from an EMBL/GenBank/DDBJ whole genome shotgun (WGS) entry which is preliminary data.</text>
</comment>
<protein>
    <submittedName>
        <fullName evidence="2">Uncharacterized protein</fullName>
    </submittedName>
</protein>
<dbReference type="Proteomes" id="UP001190700">
    <property type="component" value="Unassembled WGS sequence"/>
</dbReference>
<dbReference type="AlphaFoldDB" id="A0AAE0C3Z9"/>
<gene>
    <name evidence="2" type="ORF">CYMTET_43487</name>
</gene>
<name>A0AAE0C3Z9_9CHLO</name>
<sequence length="176" mass="19324">MFDNATRARHAVTPQTHVASAPPVNSAGDIFLAAGVRTLQREHFDVKDSAFAPLFTLDDAALAVRVEANALLYSTLELLVHPTSPAADWMDGSSSAFPSDGTRVLLEFARRLMHSDAPFQGTSDMLGVRVIANVDTHDAISDFNAALKAARTRSTLDEEDVKSLFIQARWTWWRRA</sequence>
<feature type="region of interest" description="Disordered" evidence="1">
    <location>
        <begin position="1"/>
        <end position="20"/>
    </location>
</feature>
<reference evidence="2 3" key="1">
    <citation type="journal article" date="2015" name="Genome Biol. Evol.">
        <title>Comparative Genomics of a Bacterivorous Green Alga Reveals Evolutionary Causalities and Consequences of Phago-Mixotrophic Mode of Nutrition.</title>
        <authorList>
            <person name="Burns J.A."/>
            <person name="Paasch A."/>
            <person name="Narechania A."/>
            <person name="Kim E."/>
        </authorList>
    </citation>
    <scope>NUCLEOTIDE SEQUENCE [LARGE SCALE GENOMIC DNA]</scope>
    <source>
        <strain evidence="2 3">PLY_AMNH</strain>
    </source>
</reference>
<proteinExistence type="predicted"/>
<evidence type="ECO:0000256" key="1">
    <source>
        <dbReference type="SAM" id="MobiDB-lite"/>
    </source>
</evidence>
<evidence type="ECO:0000313" key="3">
    <source>
        <dbReference type="Proteomes" id="UP001190700"/>
    </source>
</evidence>
<organism evidence="2 3">
    <name type="scientific">Cymbomonas tetramitiformis</name>
    <dbReference type="NCBI Taxonomy" id="36881"/>
    <lineage>
        <taxon>Eukaryota</taxon>
        <taxon>Viridiplantae</taxon>
        <taxon>Chlorophyta</taxon>
        <taxon>Pyramimonadophyceae</taxon>
        <taxon>Pyramimonadales</taxon>
        <taxon>Pyramimonadaceae</taxon>
        <taxon>Cymbomonas</taxon>
    </lineage>
</organism>